<dbReference type="PROSITE" id="PS50943">
    <property type="entry name" value="HTH_CROC1"/>
    <property type="match status" value="1"/>
</dbReference>
<name>A0A6N1ALF8_9PROT</name>
<dbReference type="OrthoDB" id="3174593at2"/>
<gene>
    <name evidence="3" type="ORF">HUE56_05415</name>
</gene>
<keyword evidence="1" id="KW-0238">DNA-binding</keyword>
<dbReference type="CDD" id="cd00093">
    <property type="entry name" value="HTH_XRE"/>
    <property type="match status" value="1"/>
</dbReference>
<dbReference type="InterPro" id="IPR010982">
    <property type="entry name" value="Lambda_DNA-bd_dom_sf"/>
</dbReference>
<dbReference type="EMBL" id="CP054617">
    <property type="protein sequence ID" value="QKS49964.1"/>
    <property type="molecule type" value="Genomic_DNA"/>
</dbReference>
<evidence type="ECO:0000313" key="3">
    <source>
        <dbReference type="EMBL" id="QKS49964.1"/>
    </source>
</evidence>
<evidence type="ECO:0000313" key="4">
    <source>
        <dbReference type="Proteomes" id="UP000509702"/>
    </source>
</evidence>
<reference evidence="3 4" key="1">
    <citation type="submission" date="2020-06" db="EMBL/GenBank/DDBJ databases">
        <title>Complete genome of Azosprillum oryzae KACC14407.</title>
        <authorList>
            <person name="Kim M."/>
            <person name="Park Y.-J."/>
            <person name="Shin J.-H."/>
        </authorList>
    </citation>
    <scope>NUCLEOTIDE SEQUENCE [LARGE SCALE GENOMIC DNA]</scope>
    <source>
        <strain evidence="3 4">KACC 14407</strain>
        <plasmid evidence="3 4">unnamed3</plasmid>
    </source>
</reference>
<keyword evidence="3" id="KW-0614">Plasmid</keyword>
<dbReference type="NCBIfam" id="TIGR02607">
    <property type="entry name" value="antidote_HigA"/>
    <property type="match status" value="1"/>
</dbReference>
<dbReference type="SUPFAM" id="SSF47413">
    <property type="entry name" value="lambda repressor-like DNA-binding domains"/>
    <property type="match status" value="1"/>
</dbReference>
<sequence length="120" mass="13310">MTIRREQLEAGYPDLSDVVDVAAIPFAPIHPGEILREEFLAPKGISAYRLAKDIGVPLTRITAILEGKRAITADTALRLSRYFRMSEGFWASLQAHYDIEVAKRALGDRLDTEVKALEAA</sequence>
<dbReference type="SMART" id="SM00530">
    <property type="entry name" value="HTH_XRE"/>
    <property type="match status" value="1"/>
</dbReference>
<accession>A0A6N1ALF8</accession>
<geneLocation type="plasmid" evidence="3 4">
    <name>unnamed3</name>
</geneLocation>
<dbReference type="GO" id="GO:0003677">
    <property type="term" value="F:DNA binding"/>
    <property type="evidence" value="ECO:0007669"/>
    <property type="project" value="UniProtKB-KW"/>
</dbReference>
<feature type="domain" description="HTH cro/C1-type" evidence="2">
    <location>
        <begin position="43"/>
        <end position="90"/>
    </location>
</feature>
<keyword evidence="4" id="KW-1185">Reference proteome</keyword>
<dbReference type="InterPro" id="IPR013430">
    <property type="entry name" value="Toxin_antidote_HigA"/>
</dbReference>
<protein>
    <submittedName>
        <fullName evidence="3">HigA family addiction module antidote protein</fullName>
    </submittedName>
</protein>
<dbReference type="Pfam" id="PF01381">
    <property type="entry name" value="HTH_3"/>
    <property type="match status" value="1"/>
</dbReference>
<dbReference type="AlphaFoldDB" id="A0A6N1ALF8"/>
<evidence type="ECO:0000259" key="2">
    <source>
        <dbReference type="PROSITE" id="PS50943"/>
    </source>
</evidence>
<dbReference type="PANTHER" id="PTHR36924">
    <property type="entry name" value="ANTITOXIN HIGA-1"/>
    <property type="match status" value="1"/>
</dbReference>
<dbReference type="InterPro" id="IPR001387">
    <property type="entry name" value="Cro/C1-type_HTH"/>
</dbReference>
<proteinExistence type="predicted"/>
<dbReference type="PANTHER" id="PTHR36924:SF1">
    <property type="entry name" value="ANTITOXIN HIGA-1"/>
    <property type="match status" value="1"/>
</dbReference>
<dbReference type="RefSeq" id="WP_149198751.1">
    <property type="nucleotide sequence ID" value="NZ_BSOV01000100.1"/>
</dbReference>
<evidence type="ECO:0000256" key="1">
    <source>
        <dbReference type="ARBA" id="ARBA00023125"/>
    </source>
</evidence>
<dbReference type="Gene3D" id="1.10.260.40">
    <property type="entry name" value="lambda repressor-like DNA-binding domains"/>
    <property type="match status" value="1"/>
</dbReference>
<organism evidence="3 4">
    <name type="scientific">Azospirillum oryzae</name>
    <dbReference type="NCBI Taxonomy" id="286727"/>
    <lineage>
        <taxon>Bacteria</taxon>
        <taxon>Pseudomonadati</taxon>
        <taxon>Pseudomonadota</taxon>
        <taxon>Alphaproteobacteria</taxon>
        <taxon>Rhodospirillales</taxon>
        <taxon>Azospirillaceae</taxon>
        <taxon>Azospirillum</taxon>
    </lineage>
</organism>
<dbReference type="Proteomes" id="UP000509702">
    <property type="component" value="Plasmid unnamed3"/>
</dbReference>
<dbReference type="KEGG" id="aoz:HUE56_05415"/>